<dbReference type="GO" id="GO:0005524">
    <property type="term" value="F:ATP binding"/>
    <property type="evidence" value="ECO:0007669"/>
    <property type="project" value="UniProtKB-UniRule"/>
</dbReference>
<name>A0A8J4R4S8_9ROSI</name>
<evidence type="ECO:0000256" key="1">
    <source>
        <dbReference type="ARBA" id="ARBA00022527"/>
    </source>
</evidence>
<feature type="compositionally biased region" description="Polar residues" evidence="7">
    <location>
        <begin position="370"/>
        <end position="384"/>
    </location>
</feature>
<dbReference type="GO" id="GO:0009506">
    <property type="term" value="C:plasmodesma"/>
    <property type="evidence" value="ECO:0007669"/>
    <property type="project" value="TreeGrafter"/>
</dbReference>
<feature type="binding site" evidence="6">
    <location>
        <position position="76"/>
    </location>
    <ligand>
        <name>ATP</name>
        <dbReference type="ChEBI" id="CHEBI:30616"/>
    </ligand>
</feature>
<dbReference type="PROSITE" id="PS50011">
    <property type="entry name" value="PROTEIN_KINASE_DOM"/>
    <property type="match status" value="1"/>
</dbReference>
<dbReference type="GO" id="GO:0004674">
    <property type="term" value="F:protein serine/threonine kinase activity"/>
    <property type="evidence" value="ECO:0007669"/>
    <property type="project" value="UniProtKB-KW"/>
</dbReference>
<dbReference type="Proteomes" id="UP000737018">
    <property type="component" value="Unassembled WGS sequence"/>
</dbReference>
<keyword evidence="1" id="KW-0723">Serine/threonine-protein kinase</keyword>
<dbReference type="FunFam" id="3.30.200.20:FF:000039">
    <property type="entry name" value="receptor-like protein kinase FERONIA"/>
    <property type="match status" value="1"/>
</dbReference>
<dbReference type="Pfam" id="PF07714">
    <property type="entry name" value="PK_Tyr_Ser-Thr"/>
    <property type="match status" value="1"/>
</dbReference>
<evidence type="ECO:0000256" key="6">
    <source>
        <dbReference type="PROSITE-ProRule" id="PRU10141"/>
    </source>
</evidence>
<evidence type="ECO:0000256" key="4">
    <source>
        <dbReference type="ARBA" id="ARBA00022777"/>
    </source>
</evidence>
<dbReference type="GO" id="GO:0005886">
    <property type="term" value="C:plasma membrane"/>
    <property type="evidence" value="ECO:0007669"/>
    <property type="project" value="TreeGrafter"/>
</dbReference>
<dbReference type="PROSITE" id="PS00107">
    <property type="entry name" value="PROTEIN_KINASE_ATP"/>
    <property type="match status" value="1"/>
</dbReference>
<dbReference type="PANTHER" id="PTHR27003:SF451">
    <property type="entry name" value="PROTEIN KINASE DOMAIN-CONTAINING PROTEIN"/>
    <property type="match status" value="1"/>
</dbReference>
<organism evidence="9 10">
    <name type="scientific">Castanea mollissima</name>
    <name type="common">Chinese chestnut</name>
    <dbReference type="NCBI Taxonomy" id="60419"/>
    <lineage>
        <taxon>Eukaryota</taxon>
        <taxon>Viridiplantae</taxon>
        <taxon>Streptophyta</taxon>
        <taxon>Embryophyta</taxon>
        <taxon>Tracheophyta</taxon>
        <taxon>Spermatophyta</taxon>
        <taxon>Magnoliopsida</taxon>
        <taxon>eudicotyledons</taxon>
        <taxon>Gunneridae</taxon>
        <taxon>Pentapetalae</taxon>
        <taxon>rosids</taxon>
        <taxon>fabids</taxon>
        <taxon>Fagales</taxon>
        <taxon>Fagaceae</taxon>
        <taxon>Castanea</taxon>
    </lineage>
</organism>
<feature type="region of interest" description="Disordered" evidence="7">
    <location>
        <begin position="363"/>
        <end position="397"/>
    </location>
</feature>
<accession>A0A8J4R4S8</accession>
<dbReference type="InterPro" id="IPR045272">
    <property type="entry name" value="ANXUR1/2-like"/>
</dbReference>
<dbReference type="InterPro" id="IPR000719">
    <property type="entry name" value="Prot_kinase_dom"/>
</dbReference>
<dbReference type="Gene3D" id="1.10.510.10">
    <property type="entry name" value="Transferase(Phosphotransferase) domain 1"/>
    <property type="match status" value="1"/>
</dbReference>
<proteinExistence type="predicted"/>
<dbReference type="InterPro" id="IPR017441">
    <property type="entry name" value="Protein_kinase_ATP_BS"/>
</dbReference>
<keyword evidence="5 6" id="KW-0067">ATP-binding</keyword>
<dbReference type="FunFam" id="1.10.510.10:FF:000095">
    <property type="entry name" value="protein STRUBBELIG-RECEPTOR FAMILY 8"/>
    <property type="match status" value="1"/>
</dbReference>
<evidence type="ECO:0000259" key="8">
    <source>
        <dbReference type="PROSITE" id="PS50011"/>
    </source>
</evidence>
<dbReference type="PANTHER" id="PTHR27003">
    <property type="entry name" value="OS07G0166700 PROTEIN"/>
    <property type="match status" value="1"/>
</dbReference>
<evidence type="ECO:0000256" key="2">
    <source>
        <dbReference type="ARBA" id="ARBA00022679"/>
    </source>
</evidence>
<evidence type="ECO:0000313" key="9">
    <source>
        <dbReference type="EMBL" id="KAF3959454.1"/>
    </source>
</evidence>
<dbReference type="InterPro" id="IPR011009">
    <property type="entry name" value="Kinase-like_dom_sf"/>
</dbReference>
<evidence type="ECO:0000256" key="7">
    <source>
        <dbReference type="SAM" id="MobiDB-lite"/>
    </source>
</evidence>
<dbReference type="InterPro" id="IPR001245">
    <property type="entry name" value="Ser-Thr/Tyr_kinase_cat_dom"/>
</dbReference>
<protein>
    <recommendedName>
        <fullName evidence="8">Protein kinase domain-containing protein</fullName>
    </recommendedName>
</protein>
<keyword evidence="3 6" id="KW-0547">Nucleotide-binding</keyword>
<dbReference type="OrthoDB" id="4062651at2759"/>
<keyword evidence="2" id="KW-0808">Transferase</keyword>
<feature type="domain" description="Protein kinase" evidence="8">
    <location>
        <begin position="46"/>
        <end position="328"/>
    </location>
</feature>
<gene>
    <name evidence="9" type="ORF">CMV_015737</name>
</gene>
<comment type="caution">
    <text evidence="9">The sequence shown here is derived from an EMBL/GenBank/DDBJ whole genome shotgun (WGS) entry which is preliminary data.</text>
</comment>
<dbReference type="EMBL" id="JRKL02002329">
    <property type="protein sequence ID" value="KAF3959454.1"/>
    <property type="molecule type" value="Genomic_DNA"/>
</dbReference>
<keyword evidence="10" id="KW-1185">Reference proteome</keyword>
<dbReference type="SUPFAM" id="SSF56112">
    <property type="entry name" value="Protein kinase-like (PK-like)"/>
    <property type="match status" value="1"/>
</dbReference>
<dbReference type="Gene3D" id="3.30.200.20">
    <property type="entry name" value="Phosphorylase Kinase, domain 1"/>
    <property type="match status" value="1"/>
</dbReference>
<evidence type="ECO:0000256" key="5">
    <source>
        <dbReference type="ARBA" id="ARBA00022840"/>
    </source>
</evidence>
<dbReference type="AlphaFoldDB" id="A0A8J4R4S8"/>
<keyword evidence="4" id="KW-0418">Kinase</keyword>
<evidence type="ECO:0000256" key="3">
    <source>
        <dbReference type="ARBA" id="ARBA00022741"/>
    </source>
</evidence>
<evidence type="ECO:0000313" key="10">
    <source>
        <dbReference type="Proteomes" id="UP000737018"/>
    </source>
</evidence>
<reference evidence="9" key="1">
    <citation type="submission" date="2020-03" db="EMBL/GenBank/DDBJ databases">
        <title>Castanea mollissima Vanexum genome sequencing.</title>
        <authorList>
            <person name="Staton M."/>
        </authorList>
    </citation>
    <scope>NUCLEOTIDE SEQUENCE</scope>
    <source>
        <tissue evidence="9">Leaf</tissue>
    </source>
</reference>
<sequence length="397" mass="44726">MEGISKLLRTSGKRRLDKTRQSYSVLPDGLCRRFSLADINTATSNFDDDLVIGEGSYGKVYKGFIDHPTTTSVAIKRVDIKSRQIFDELRTELLLLCQLHHPNLVPLIGYYLDDQQVILVYEFIPNGTLSKYLHFQEHVCDPLSWKQRLQICIGVARALHYLHSGVKHSIIHRNVKTSNILLDEKLEPKLINFGDYKMGPPSLSKDLPRMVSEVVGTVGYLDPEYAMHWELTDKSDVYSFGVVMFRVLCARSAVRRELETDEAHLATWARKCIQEGTIYQIIDPYLKGKIAPECFKIYMDIANSCVRNKGKDRPTITEVEVVLEHALELQESADAAREDVDPSGGDQYKYPIVEYTCIASPPEFEGSLESEGSISDSDSTTSAELSLDVAIESPNGQ</sequence>
<dbReference type="GO" id="GO:0004714">
    <property type="term" value="F:transmembrane receptor protein tyrosine kinase activity"/>
    <property type="evidence" value="ECO:0007669"/>
    <property type="project" value="InterPro"/>
</dbReference>